<dbReference type="InterPro" id="IPR038354">
    <property type="entry name" value="VKOR_sf"/>
</dbReference>
<evidence type="ECO:0000256" key="8">
    <source>
        <dbReference type="ARBA" id="ARBA00023157"/>
    </source>
</evidence>
<evidence type="ECO:0000256" key="9">
    <source>
        <dbReference type="ARBA" id="ARBA00023284"/>
    </source>
</evidence>
<dbReference type="Proteomes" id="UP001189429">
    <property type="component" value="Unassembled WGS sequence"/>
</dbReference>
<feature type="compositionally biased region" description="Low complexity" evidence="10">
    <location>
        <begin position="359"/>
        <end position="381"/>
    </location>
</feature>
<dbReference type="Gene3D" id="1.20.1440.130">
    <property type="entry name" value="VKOR domain"/>
    <property type="match status" value="1"/>
</dbReference>
<keyword evidence="4" id="KW-0874">Quinone</keyword>
<evidence type="ECO:0000313" key="13">
    <source>
        <dbReference type="EMBL" id="CAK0871145.1"/>
    </source>
</evidence>
<dbReference type="CDD" id="cd12916">
    <property type="entry name" value="VKOR_1"/>
    <property type="match status" value="1"/>
</dbReference>
<comment type="subcellular location">
    <subcellularLocation>
        <location evidence="1">Membrane</location>
        <topology evidence="1">Multi-pass membrane protein</topology>
    </subcellularLocation>
</comment>
<keyword evidence="14" id="KW-1185">Reference proteome</keyword>
<evidence type="ECO:0000256" key="4">
    <source>
        <dbReference type="ARBA" id="ARBA00022719"/>
    </source>
</evidence>
<evidence type="ECO:0000256" key="11">
    <source>
        <dbReference type="SAM" id="Phobius"/>
    </source>
</evidence>
<reference evidence="13" key="1">
    <citation type="submission" date="2023-10" db="EMBL/GenBank/DDBJ databases">
        <authorList>
            <person name="Chen Y."/>
            <person name="Shah S."/>
            <person name="Dougan E. K."/>
            <person name="Thang M."/>
            <person name="Chan C."/>
        </authorList>
    </citation>
    <scope>NUCLEOTIDE SEQUENCE [LARGE SCALE GENOMIC DNA]</scope>
</reference>
<feature type="transmembrane region" description="Helical" evidence="11">
    <location>
        <begin position="118"/>
        <end position="137"/>
    </location>
</feature>
<accession>A0ABN9VDG6</accession>
<evidence type="ECO:0000256" key="5">
    <source>
        <dbReference type="ARBA" id="ARBA00022989"/>
    </source>
</evidence>
<dbReference type="InterPro" id="IPR044698">
    <property type="entry name" value="VKOR/LTO1"/>
</dbReference>
<evidence type="ECO:0000256" key="6">
    <source>
        <dbReference type="ARBA" id="ARBA00023002"/>
    </source>
</evidence>
<keyword evidence="7 11" id="KW-0472">Membrane</keyword>
<evidence type="ECO:0000256" key="1">
    <source>
        <dbReference type="ARBA" id="ARBA00004141"/>
    </source>
</evidence>
<feature type="region of interest" description="Disordered" evidence="10">
    <location>
        <begin position="349"/>
        <end position="419"/>
    </location>
</feature>
<feature type="compositionally biased region" description="Low complexity" evidence="10">
    <location>
        <begin position="388"/>
        <end position="404"/>
    </location>
</feature>
<keyword evidence="6" id="KW-0560">Oxidoreductase</keyword>
<evidence type="ECO:0000256" key="2">
    <source>
        <dbReference type="ARBA" id="ARBA00006214"/>
    </source>
</evidence>
<keyword evidence="9" id="KW-0676">Redox-active center</keyword>
<protein>
    <recommendedName>
        <fullName evidence="12">Vitamin K epoxide reductase domain-containing protein</fullName>
    </recommendedName>
</protein>
<evidence type="ECO:0000313" key="14">
    <source>
        <dbReference type="Proteomes" id="UP001189429"/>
    </source>
</evidence>
<dbReference type="PANTHER" id="PTHR34573">
    <property type="entry name" value="VKC DOMAIN-CONTAINING PROTEIN"/>
    <property type="match status" value="1"/>
</dbReference>
<comment type="similarity">
    <text evidence="2">Belongs to the VKOR family.</text>
</comment>
<organism evidence="13 14">
    <name type="scientific">Prorocentrum cordatum</name>
    <dbReference type="NCBI Taxonomy" id="2364126"/>
    <lineage>
        <taxon>Eukaryota</taxon>
        <taxon>Sar</taxon>
        <taxon>Alveolata</taxon>
        <taxon>Dinophyceae</taxon>
        <taxon>Prorocentrales</taxon>
        <taxon>Prorocentraceae</taxon>
        <taxon>Prorocentrum</taxon>
    </lineage>
</organism>
<feature type="region of interest" description="Disordered" evidence="10">
    <location>
        <begin position="1"/>
        <end position="58"/>
    </location>
</feature>
<keyword evidence="3 11" id="KW-0812">Transmembrane</keyword>
<feature type="compositionally biased region" description="Low complexity" evidence="10">
    <location>
        <begin position="7"/>
        <end position="37"/>
    </location>
</feature>
<gene>
    <name evidence="13" type="ORF">PCOR1329_LOCUS57068</name>
</gene>
<dbReference type="InterPro" id="IPR012932">
    <property type="entry name" value="VKOR"/>
</dbReference>
<feature type="non-terminal residue" evidence="13">
    <location>
        <position position="1"/>
    </location>
</feature>
<dbReference type="Pfam" id="PF07884">
    <property type="entry name" value="VKOR"/>
    <property type="match status" value="1"/>
</dbReference>
<feature type="transmembrane region" description="Helical" evidence="11">
    <location>
        <begin position="202"/>
        <end position="220"/>
    </location>
</feature>
<dbReference type="SMART" id="SM00756">
    <property type="entry name" value="VKc"/>
    <property type="match status" value="1"/>
</dbReference>
<dbReference type="PANTHER" id="PTHR34573:SF1">
    <property type="entry name" value="VITAMIN K EPOXIDE REDUCTASE DOMAIN-CONTAINING PROTEIN"/>
    <property type="match status" value="1"/>
</dbReference>
<sequence length="489" mass="50552">PRRPSPRACAGRAAEGARSPAAGAAGAVAEIAEPGPEVTEAPSGSTVDSGAPAKVTMDWPGSEGLPPLVIPGVASVGALDCGYLTLVKLGQAPLSCPTDPSAGCGFVLNSEFASVGPVPLAALGLVAYAAAAALSLAGQRELLWWLSLAQTVASAGLMLVLMFVLKAPCAFCALSALTSAVMFSLVEVDSRRRQGLPDRRSIFVWSAAVAALALIGATLSPKLRSMQGFFDLTQQYKPEHPPLLTTSSAAEIALAKHLKASGAMCYTAWWCPHCQESSGSSSGERRPRWGRLCSAPARSGACWPSARTSSKSGVCPSRIMGDGKKHSGIQALSELAEYSGFTAFPKDSFRERTDQESWSTSGAPRTPSRPRASPAATTTTTSERRCRGAGTAARAPLGGAPARRCTGNGRPSDGKARGAAVASRWPRVALAFSSGETPLVLRACPGRPDGMSGRSVPAQRLPAPRLARSPGGLCRPVCAEAQRDHTPQS</sequence>
<feature type="transmembrane region" description="Helical" evidence="11">
    <location>
        <begin position="143"/>
        <end position="164"/>
    </location>
</feature>
<name>A0ABN9VDG6_9DINO</name>
<keyword evidence="8" id="KW-1015">Disulfide bond</keyword>
<evidence type="ECO:0000256" key="10">
    <source>
        <dbReference type="SAM" id="MobiDB-lite"/>
    </source>
</evidence>
<feature type="region of interest" description="Disordered" evidence="10">
    <location>
        <begin position="445"/>
        <end position="473"/>
    </location>
</feature>
<feature type="domain" description="Vitamin K epoxide reductase" evidence="12">
    <location>
        <begin position="63"/>
        <end position="190"/>
    </location>
</feature>
<evidence type="ECO:0000256" key="7">
    <source>
        <dbReference type="ARBA" id="ARBA00023136"/>
    </source>
</evidence>
<evidence type="ECO:0000256" key="3">
    <source>
        <dbReference type="ARBA" id="ARBA00022692"/>
    </source>
</evidence>
<evidence type="ECO:0000259" key="12">
    <source>
        <dbReference type="SMART" id="SM00756"/>
    </source>
</evidence>
<dbReference type="Gene3D" id="3.40.30.10">
    <property type="entry name" value="Glutaredoxin"/>
    <property type="match status" value="1"/>
</dbReference>
<keyword evidence="5 11" id="KW-1133">Transmembrane helix</keyword>
<comment type="caution">
    <text evidence="13">The sequence shown here is derived from an EMBL/GenBank/DDBJ whole genome shotgun (WGS) entry which is preliminary data.</text>
</comment>
<dbReference type="EMBL" id="CAUYUJ010017040">
    <property type="protein sequence ID" value="CAK0871145.1"/>
    <property type="molecule type" value="Genomic_DNA"/>
</dbReference>
<proteinExistence type="inferred from homology"/>
<feature type="transmembrane region" description="Helical" evidence="11">
    <location>
        <begin position="169"/>
        <end position="186"/>
    </location>
</feature>